<evidence type="ECO:0000313" key="11">
    <source>
        <dbReference type="EMBL" id="AWN55969.1"/>
    </source>
</evidence>
<keyword evidence="9" id="KW-0679">Respiratory chain</keyword>
<geneLocation type="mitochondrion" evidence="11"/>
<name>A0A343YV48_9ANNE</name>
<dbReference type="EC" id="7.1.1.2" evidence="9"/>
<comment type="similarity">
    <text evidence="2 9">Belongs to the complex I subunit 3 family.</text>
</comment>
<dbReference type="GO" id="GO:0030964">
    <property type="term" value="C:NADH dehydrogenase complex"/>
    <property type="evidence" value="ECO:0007669"/>
    <property type="project" value="TreeGrafter"/>
</dbReference>
<keyword evidence="9 11" id="KW-0496">Mitochondrion</keyword>
<dbReference type="PANTHER" id="PTHR11058">
    <property type="entry name" value="NADH-UBIQUINONE OXIDOREDUCTASE CHAIN 3"/>
    <property type="match status" value="1"/>
</dbReference>
<organism evidence="11">
    <name type="scientific">Cryptonome barbada</name>
    <dbReference type="NCBI Taxonomy" id="2204078"/>
    <lineage>
        <taxon>Eukaryota</taxon>
        <taxon>Metazoa</taxon>
        <taxon>Spiralia</taxon>
        <taxon>Lophotrochozoa</taxon>
        <taxon>Annelida</taxon>
        <taxon>Polychaeta</taxon>
        <taxon>Errantia</taxon>
        <taxon>Eunicida</taxon>
        <taxon>Amphinomidae</taxon>
        <taxon>Cryptonome</taxon>
    </lineage>
</organism>
<proteinExistence type="inferred from homology"/>
<keyword evidence="7 9" id="KW-0472">Membrane</keyword>
<keyword evidence="9" id="KW-0249">Electron transport</keyword>
<dbReference type="AlphaFoldDB" id="A0A343YV48"/>
<evidence type="ECO:0000256" key="7">
    <source>
        <dbReference type="ARBA" id="ARBA00023136"/>
    </source>
</evidence>
<keyword evidence="9" id="KW-0520">NAD</keyword>
<keyword evidence="9" id="KW-1278">Translocase</keyword>
<comment type="subcellular location">
    <subcellularLocation>
        <location evidence="1">Membrane</location>
    </subcellularLocation>
    <subcellularLocation>
        <location evidence="9">Mitochondrion membrane</location>
        <topology evidence="9">Multi-pass membrane protein</topology>
    </subcellularLocation>
</comment>
<feature type="chain" id="PRO_5016814535" description="NADH-ubiquinone oxidoreductase chain 3" evidence="10">
    <location>
        <begin position="26"/>
        <end position="116"/>
    </location>
</feature>
<feature type="transmembrane region" description="Helical" evidence="9">
    <location>
        <begin position="85"/>
        <end position="104"/>
    </location>
</feature>
<keyword evidence="10" id="KW-0732">Signal</keyword>
<feature type="transmembrane region" description="Helical" evidence="9">
    <location>
        <begin position="52"/>
        <end position="73"/>
    </location>
</feature>
<dbReference type="Gene3D" id="1.20.58.1610">
    <property type="entry name" value="NADH:ubiquinone/plastoquinone oxidoreductase, chain 3"/>
    <property type="match status" value="1"/>
</dbReference>
<keyword evidence="4 9" id="KW-0813">Transport</keyword>
<reference evidence="11" key="1">
    <citation type="journal article" date="2018" name="Deep Sea Res. Part I Oceanogr. Res. Pap.">
        <title>A new species of xylophylic fireworm (Annelida: Amphinomidae: Cryptonome) from deep-sea wood falls in the SW Atlantic.</title>
        <authorList>
            <person name="Barroso R."/>
            <person name="Kudenov J.D."/>
            <person name="Halanych K.M."/>
            <person name="Saeedi H."/>
            <person name="Sumida P.Y.G."/>
            <person name="Bernardino A.F."/>
        </authorList>
    </citation>
    <scope>NUCLEOTIDE SEQUENCE</scope>
</reference>
<protein>
    <recommendedName>
        <fullName evidence="3 9">NADH-ubiquinone oxidoreductase chain 3</fullName>
        <ecNumber evidence="9">7.1.1.2</ecNumber>
    </recommendedName>
</protein>
<evidence type="ECO:0000256" key="9">
    <source>
        <dbReference type="RuleBase" id="RU003640"/>
    </source>
</evidence>
<comment type="catalytic activity">
    <reaction evidence="8 9">
        <text>a ubiquinone + NADH + 5 H(+)(in) = a ubiquinol + NAD(+) + 4 H(+)(out)</text>
        <dbReference type="Rhea" id="RHEA:29091"/>
        <dbReference type="Rhea" id="RHEA-COMP:9565"/>
        <dbReference type="Rhea" id="RHEA-COMP:9566"/>
        <dbReference type="ChEBI" id="CHEBI:15378"/>
        <dbReference type="ChEBI" id="CHEBI:16389"/>
        <dbReference type="ChEBI" id="CHEBI:17976"/>
        <dbReference type="ChEBI" id="CHEBI:57540"/>
        <dbReference type="ChEBI" id="CHEBI:57945"/>
        <dbReference type="EC" id="7.1.1.2"/>
    </reaction>
</comment>
<dbReference type="EMBL" id="MG434670">
    <property type="protein sequence ID" value="AWN55969.1"/>
    <property type="molecule type" value="Genomic_DNA"/>
</dbReference>
<evidence type="ECO:0000256" key="8">
    <source>
        <dbReference type="ARBA" id="ARBA00049551"/>
    </source>
</evidence>
<accession>A0A343YV48</accession>
<keyword evidence="6 9" id="KW-1133">Transmembrane helix</keyword>
<dbReference type="InterPro" id="IPR038430">
    <property type="entry name" value="NDAH_ubi_oxred_su3_sf"/>
</dbReference>
<evidence type="ECO:0000256" key="5">
    <source>
        <dbReference type="ARBA" id="ARBA00022692"/>
    </source>
</evidence>
<evidence type="ECO:0000256" key="2">
    <source>
        <dbReference type="ARBA" id="ARBA00008472"/>
    </source>
</evidence>
<comment type="function">
    <text evidence="9">Core subunit of the mitochondrial membrane respiratory chain NADH dehydrogenase (Complex I) which catalyzes electron transfer from NADH through the respiratory chain, using ubiquinone as an electron acceptor. Essential for the catalytic activity of complex I.</text>
</comment>
<evidence type="ECO:0000256" key="10">
    <source>
        <dbReference type="SAM" id="SignalP"/>
    </source>
</evidence>
<evidence type="ECO:0000256" key="1">
    <source>
        <dbReference type="ARBA" id="ARBA00004370"/>
    </source>
</evidence>
<keyword evidence="5 9" id="KW-0812">Transmembrane</keyword>
<dbReference type="Pfam" id="PF00507">
    <property type="entry name" value="Oxidored_q4"/>
    <property type="match status" value="1"/>
</dbReference>
<evidence type="ECO:0000256" key="4">
    <source>
        <dbReference type="ARBA" id="ARBA00022448"/>
    </source>
</evidence>
<keyword evidence="9" id="KW-0830">Ubiquinone</keyword>
<sequence length="116" mass="12913">MISSLCVLLASLLSLAVFLISFVLAQRTFMDREKSSPFECGFDPLGSARIPFSLRFFLLAVIFLVFDIEIVLLMPLPLIMGLGQALSAAISVLLFLMILIIGLIHEWHEGSLEWTL</sequence>
<dbReference type="PANTHER" id="PTHR11058:SF9">
    <property type="entry name" value="NADH-UBIQUINONE OXIDOREDUCTASE CHAIN 3"/>
    <property type="match status" value="1"/>
</dbReference>
<dbReference type="GO" id="GO:0031966">
    <property type="term" value="C:mitochondrial membrane"/>
    <property type="evidence" value="ECO:0007669"/>
    <property type="project" value="UniProtKB-SubCell"/>
</dbReference>
<feature type="signal peptide" evidence="10">
    <location>
        <begin position="1"/>
        <end position="25"/>
    </location>
</feature>
<gene>
    <name evidence="11" type="primary">NAD3</name>
</gene>
<dbReference type="InterPro" id="IPR000440">
    <property type="entry name" value="NADH_UbQ/plastoQ_OxRdtase_su3"/>
</dbReference>
<evidence type="ECO:0000256" key="6">
    <source>
        <dbReference type="ARBA" id="ARBA00022989"/>
    </source>
</evidence>
<evidence type="ECO:0000256" key="3">
    <source>
        <dbReference type="ARBA" id="ARBA00021007"/>
    </source>
</evidence>
<dbReference type="GO" id="GO:0008137">
    <property type="term" value="F:NADH dehydrogenase (ubiquinone) activity"/>
    <property type="evidence" value="ECO:0007669"/>
    <property type="project" value="UniProtKB-UniRule"/>
</dbReference>